<protein>
    <submittedName>
        <fullName evidence="1">Chloramphenicol acetyltransferase</fullName>
    </submittedName>
</protein>
<proteinExistence type="predicted"/>
<gene>
    <name evidence="1" type="ORF">BSAE_1867</name>
</gene>
<evidence type="ECO:0000313" key="2">
    <source>
        <dbReference type="Proteomes" id="UP000029040"/>
    </source>
</evidence>
<name>A0A087CPG5_9BIFI</name>
<dbReference type="CDD" id="cd03801">
    <property type="entry name" value="GT4_PimA-like"/>
    <property type="match status" value="1"/>
</dbReference>
<dbReference type="Proteomes" id="UP000029040">
    <property type="component" value="Unassembled WGS sequence"/>
</dbReference>
<dbReference type="Gene3D" id="3.40.50.2000">
    <property type="entry name" value="Glycogen Phosphorylase B"/>
    <property type="match status" value="1"/>
</dbReference>
<keyword evidence="1" id="KW-0808">Transferase</keyword>
<accession>A0A087CPG5</accession>
<dbReference type="AlphaFoldDB" id="A0A087CPG5"/>
<comment type="caution">
    <text evidence="1">The sequence shown here is derived from an EMBL/GenBank/DDBJ whole genome shotgun (WGS) entry which is preliminary data.</text>
</comment>
<dbReference type="PANTHER" id="PTHR12526">
    <property type="entry name" value="GLYCOSYLTRANSFERASE"/>
    <property type="match status" value="1"/>
</dbReference>
<dbReference type="GO" id="GO:0016740">
    <property type="term" value="F:transferase activity"/>
    <property type="evidence" value="ECO:0007669"/>
    <property type="project" value="UniProtKB-KW"/>
</dbReference>
<dbReference type="EMBL" id="JGZM01000011">
    <property type="protein sequence ID" value="KFI85165.1"/>
    <property type="molecule type" value="Genomic_DNA"/>
</dbReference>
<sequence>MHQEFIRAAGRLGIPTVFTTHDFFGLYPMNAVYPMEHNLTDYECSIINSNAPTMQYLKVMQSPLVRYVKSSKFLRYSLNKLKCFKVNKRKANTQSIDVKPYHVFRQYIVNILDQIDYILYNSTVSKDAYERYCHPRNSKILHVTHSKLPQRREFIHNSGKLNIAYLGGTRPYKGLDFLLQTFNQLSKITDRYHLNIFGVNGDNTESVTYHAKFNDFEVAMKNMDAIVVPSLTYESFGFVVLEALFYGMPAIVSDVVGAKDLLAEHHEYIFKAGDACDLIYKLKSLMYQYNLVAINPAEFAMDKHCQDMNHVYQICIDRKKNNEI</sequence>
<reference evidence="1 2" key="1">
    <citation type="submission" date="2014-03" db="EMBL/GenBank/DDBJ databases">
        <title>Genomics of Bifidobacteria.</title>
        <authorList>
            <person name="Ventura M."/>
            <person name="Milani C."/>
            <person name="Lugli G.A."/>
        </authorList>
    </citation>
    <scope>NUCLEOTIDE SEQUENCE [LARGE SCALE GENOMIC DNA]</scope>
    <source>
        <strain evidence="1 2">LMG 14934</strain>
    </source>
</reference>
<dbReference type="SUPFAM" id="SSF53756">
    <property type="entry name" value="UDP-Glycosyltransferase/glycogen phosphorylase"/>
    <property type="match status" value="1"/>
</dbReference>
<dbReference type="Pfam" id="PF13692">
    <property type="entry name" value="Glyco_trans_1_4"/>
    <property type="match status" value="1"/>
</dbReference>
<organism evidence="1 2">
    <name type="scientific">Bifidobacterium pullorum subsp. saeculare DSM 6531 = LMG 14934</name>
    <dbReference type="NCBI Taxonomy" id="1437611"/>
    <lineage>
        <taxon>Bacteria</taxon>
        <taxon>Bacillati</taxon>
        <taxon>Actinomycetota</taxon>
        <taxon>Actinomycetes</taxon>
        <taxon>Bifidobacteriales</taxon>
        <taxon>Bifidobacteriaceae</taxon>
        <taxon>Bifidobacterium</taxon>
    </lineage>
</organism>
<evidence type="ECO:0000313" key="1">
    <source>
        <dbReference type="EMBL" id="KFI85165.1"/>
    </source>
</evidence>